<dbReference type="CDD" id="cd04488">
    <property type="entry name" value="RecG_wedge_OBF"/>
    <property type="match status" value="1"/>
</dbReference>
<keyword evidence="1" id="KW-0067">ATP-binding</keyword>
<dbReference type="AlphaFoldDB" id="A0A2A9CR62"/>
<protein>
    <submittedName>
        <fullName evidence="1">ATP-dependent DNA helicase RecG</fullName>
    </submittedName>
</protein>
<accession>A0A2A9CR62</accession>
<evidence type="ECO:0000313" key="2">
    <source>
        <dbReference type="Proteomes" id="UP000226079"/>
    </source>
</evidence>
<dbReference type="EMBL" id="PDJC01000001">
    <property type="protein sequence ID" value="PFG16606.1"/>
    <property type="molecule type" value="Genomic_DNA"/>
</dbReference>
<dbReference type="OrthoDB" id="3268233at2"/>
<dbReference type="RefSeq" id="WP_098460127.1">
    <property type="nucleotide sequence ID" value="NZ_PDJC01000001.1"/>
</dbReference>
<reference evidence="1 2" key="1">
    <citation type="submission" date="2017-10" db="EMBL/GenBank/DDBJ databases">
        <title>Sequencing the genomes of 1000 actinobacteria strains.</title>
        <authorList>
            <person name="Klenk H.-P."/>
        </authorList>
    </citation>
    <scope>NUCLEOTIDE SEQUENCE [LARGE SCALE GENOMIC DNA]</scope>
    <source>
        <strain evidence="1 2">DSM 15597</strain>
    </source>
</reference>
<evidence type="ECO:0000313" key="1">
    <source>
        <dbReference type="EMBL" id="PFG16606.1"/>
    </source>
</evidence>
<keyword evidence="1" id="KW-0378">Hydrolase</keyword>
<dbReference type="InterPro" id="IPR012340">
    <property type="entry name" value="NA-bd_OB-fold"/>
</dbReference>
<comment type="caution">
    <text evidence="1">The sequence shown here is derived from an EMBL/GenBank/DDBJ whole genome shotgun (WGS) entry which is preliminary data.</text>
</comment>
<dbReference type="Gene3D" id="2.40.50.140">
    <property type="entry name" value="Nucleic acid-binding proteins"/>
    <property type="match status" value="1"/>
</dbReference>
<dbReference type="Proteomes" id="UP000226079">
    <property type="component" value="Unassembled WGS sequence"/>
</dbReference>
<dbReference type="SUPFAM" id="SSF50249">
    <property type="entry name" value="Nucleic acid-binding proteins"/>
    <property type="match status" value="1"/>
</dbReference>
<gene>
    <name evidence="1" type="ORF">ATK74_1153</name>
</gene>
<name>A0A2A9CR62_9ACTN</name>
<sequence length="122" mass="13379">MASTNRLLKALRRLGASNAELESEARQRVVEEAGANPISEVKDRQFARMRGSIAILSMKPRGGTPWLEAEFTDGSGTVTLIWMGRRSIPGIAAGQELIVSGRVSFVDGERRLYNPFYELVAA</sequence>
<keyword evidence="1" id="KW-0347">Helicase</keyword>
<keyword evidence="2" id="KW-1185">Reference proteome</keyword>
<organism evidence="1 2">
    <name type="scientific">Propionicimonas paludicola</name>
    <dbReference type="NCBI Taxonomy" id="185243"/>
    <lineage>
        <taxon>Bacteria</taxon>
        <taxon>Bacillati</taxon>
        <taxon>Actinomycetota</taxon>
        <taxon>Actinomycetes</taxon>
        <taxon>Propionibacteriales</taxon>
        <taxon>Nocardioidaceae</taxon>
        <taxon>Propionicimonas</taxon>
    </lineage>
</organism>
<dbReference type="GO" id="GO:0004386">
    <property type="term" value="F:helicase activity"/>
    <property type="evidence" value="ECO:0007669"/>
    <property type="project" value="UniProtKB-KW"/>
</dbReference>
<proteinExistence type="predicted"/>
<keyword evidence="1" id="KW-0547">Nucleotide-binding</keyword>